<feature type="transmembrane region" description="Helical" evidence="1">
    <location>
        <begin position="31"/>
        <end position="51"/>
    </location>
</feature>
<keyword evidence="1" id="KW-1133">Transmembrane helix</keyword>
<keyword evidence="1" id="KW-0472">Membrane</keyword>
<gene>
    <name evidence="2" type="ORF">AAX06_03330</name>
</gene>
<organism evidence="2 3">
    <name type="scientific">Moraxella bovoculi</name>
    <dbReference type="NCBI Taxonomy" id="386891"/>
    <lineage>
        <taxon>Bacteria</taxon>
        <taxon>Pseudomonadati</taxon>
        <taxon>Pseudomonadota</taxon>
        <taxon>Gammaproteobacteria</taxon>
        <taxon>Moraxellales</taxon>
        <taxon>Moraxellaceae</taxon>
        <taxon>Moraxella</taxon>
    </lineage>
</organism>
<name>A0AAC8PV26_9GAMM</name>
<protein>
    <submittedName>
        <fullName evidence="2">Uncharacterized protein</fullName>
    </submittedName>
</protein>
<reference evidence="2 3" key="1">
    <citation type="submission" date="2015-05" db="EMBL/GenBank/DDBJ databases">
        <authorList>
            <person name="Dickey A."/>
            <person name="Clawson M."/>
            <person name="Bono J."/>
            <person name="Loy J.D."/>
        </authorList>
    </citation>
    <scope>NUCLEOTIDE SEQUENCE [LARGE SCALE GENOMIC DNA]</scope>
    <source>
        <strain evidence="2 3">22581</strain>
    </source>
</reference>
<dbReference type="Proteomes" id="UP000077465">
    <property type="component" value="Chromosome"/>
</dbReference>
<evidence type="ECO:0000256" key="1">
    <source>
        <dbReference type="SAM" id="Phobius"/>
    </source>
</evidence>
<dbReference type="EMBL" id="CP011376">
    <property type="protein sequence ID" value="AKG07361.1"/>
    <property type="molecule type" value="Genomic_DNA"/>
</dbReference>
<dbReference type="RefSeq" id="WP_046696955.1">
    <property type="nucleotide sequence ID" value="NZ_CP011376.1"/>
</dbReference>
<evidence type="ECO:0000313" key="3">
    <source>
        <dbReference type="Proteomes" id="UP000077465"/>
    </source>
</evidence>
<proteinExistence type="predicted"/>
<evidence type="ECO:0000313" key="2">
    <source>
        <dbReference type="EMBL" id="AKG07361.1"/>
    </source>
</evidence>
<keyword evidence="1" id="KW-0812">Transmembrane</keyword>
<dbReference type="AlphaFoldDB" id="A0AAC8PV26"/>
<sequence length="96" mass="10792">MNKRFANVLSLTLFFIGVMAIAISITQNNGYAYHAFALCGVLSVLADFISIKTGNKMVNATQGQKRFVLIFQALVWAIGLALVYHFELFIRTEREM</sequence>
<accession>A0AAC8PV26</accession>
<feature type="transmembrane region" description="Helical" evidence="1">
    <location>
        <begin position="7"/>
        <end position="25"/>
    </location>
</feature>
<feature type="transmembrane region" description="Helical" evidence="1">
    <location>
        <begin position="67"/>
        <end position="86"/>
    </location>
</feature>